<accession>A0ABS3KI29</accession>
<gene>
    <name evidence="2" type="ORF">IAI60_20965</name>
</gene>
<evidence type="ECO:0000313" key="2">
    <source>
        <dbReference type="EMBL" id="MBO1077082.1"/>
    </source>
</evidence>
<dbReference type="EMBL" id="JACTNF010000041">
    <property type="protein sequence ID" value="MBO1077082.1"/>
    <property type="molecule type" value="Genomic_DNA"/>
</dbReference>
<comment type="caution">
    <text evidence="2">The sequence shown here is derived from an EMBL/GenBank/DDBJ whole genome shotgun (WGS) entry which is preliminary data.</text>
</comment>
<evidence type="ECO:0000313" key="3">
    <source>
        <dbReference type="Proteomes" id="UP001518990"/>
    </source>
</evidence>
<dbReference type="Pfam" id="PF01936">
    <property type="entry name" value="NYN"/>
    <property type="match status" value="1"/>
</dbReference>
<evidence type="ECO:0000259" key="1">
    <source>
        <dbReference type="Pfam" id="PF01936"/>
    </source>
</evidence>
<organism evidence="2 3">
    <name type="scientific">Roseomonas marmotae</name>
    <dbReference type="NCBI Taxonomy" id="2768161"/>
    <lineage>
        <taxon>Bacteria</taxon>
        <taxon>Pseudomonadati</taxon>
        <taxon>Pseudomonadota</taxon>
        <taxon>Alphaproteobacteria</taxon>
        <taxon>Acetobacterales</taxon>
        <taxon>Roseomonadaceae</taxon>
        <taxon>Roseomonas</taxon>
    </lineage>
</organism>
<protein>
    <submittedName>
        <fullName evidence="2">NYN domain-containing protein</fullName>
    </submittedName>
</protein>
<dbReference type="InterPro" id="IPR021139">
    <property type="entry name" value="NYN"/>
</dbReference>
<dbReference type="Proteomes" id="UP001518990">
    <property type="component" value="Unassembled WGS sequence"/>
</dbReference>
<dbReference type="Gene3D" id="3.40.50.1010">
    <property type="entry name" value="5'-nuclease"/>
    <property type="match status" value="1"/>
</dbReference>
<reference evidence="2 3" key="1">
    <citation type="submission" date="2020-09" db="EMBL/GenBank/DDBJ databases">
        <title>Roseomonas.</title>
        <authorList>
            <person name="Zhu W."/>
        </authorList>
    </citation>
    <scope>NUCLEOTIDE SEQUENCE [LARGE SCALE GENOMIC DNA]</scope>
    <source>
        <strain evidence="2 3">1311</strain>
    </source>
</reference>
<name>A0ABS3KI29_9PROT</name>
<sequence>MAGDGDYEPMVRQLVQDGFEVTLLYWAHASRELQAVASRFYPLDDDLEDLALR</sequence>
<proteinExistence type="predicted"/>
<keyword evidence="3" id="KW-1185">Reference proteome</keyword>
<feature type="domain" description="NYN" evidence="1">
    <location>
        <begin position="1"/>
        <end position="44"/>
    </location>
</feature>